<proteinExistence type="predicted"/>
<evidence type="ECO:0000313" key="4">
    <source>
        <dbReference type="Proteomes" id="UP000034746"/>
    </source>
</evidence>
<feature type="domain" description="CN hydrolase" evidence="2">
    <location>
        <begin position="6"/>
        <end position="227"/>
    </location>
</feature>
<name>A0A0G0V8D0_9BACT</name>
<evidence type="ECO:0000256" key="1">
    <source>
        <dbReference type="ARBA" id="ARBA00022801"/>
    </source>
</evidence>
<dbReference type="PANTHER" id="PTHR43674">
    <property type="entry name" value="NITRILASE C965.09-RELATED"/>
    <property type="match status" value="1"/>
</dbReference>
<dbReference type="InterPro" id="IPR050345">
    <property type="entry name" value="Aliph_Amidase/BUP"/>
</dbReference>
<dbReference type="GO" id="GO:0016811">
    <property type="term" value="F:hydrolase activity, acting on carbon-nitrogen (but not peptide) bonds, in linear amides"/>
    <property type="evidence" value="ECO:0007669"/>
    <property type="project" value="TreeGrafter"/>
</dbReference>
<organism evidence="3 4">
    <name type="scientific">Candidatus Uhrbacteria bacterium GW2011_GWF2_41_16</name>
    <dbReference type="NCBI Taxonomy" id="1618997"/>
    <lineage>
        <taxon>Bacteria</taxon>
        <taxon>Candidatus Uhriibacteriota</taxon>
    </lineage>
</organism>
<dbReference type="InterPro" id="IPR036526">
    <property type="entry name" value="C-N_Hydrolase_sf"/>
</dbReference>
<dbReference type="InterPro" id="IPR003010">
    <property type="entry name" value="C-N_Hydrolase"/>
</dbReference>
<dbReference type="PROSITE" id="PS50263">
    <property type="entry name" value="CN_HYDROLASE"/>
    <property type="match status" value="1"/>
</dbReference>
<keyword evidence="1" id="KW-0378">Hydrolase</keyword>
<dbReference type="AlphaFoldDB" id="A0A0G0V8D0"/>
<dbReference type="Pfam" id="PF00795">
    <property type="entry name" value="CN_hydrolase"/>
    <property type="match status" value="1"/>
</dbReference>
<dbReference type="PANTHER" id="PTHR43674:SF16">
    <property type="entry name" value="CARBON-NITROGEN FAMILY, PUTATIVE (AFU_ORTHOLOGUE AFUA_5G02350)-RELATED"/>
    <property type="match status" value="1"/>
</dbReference>
<evidence type="ECO:0000313" key="3">
    <source>
        <dbReference type="EMBL" id="KKR95961.1"/>
    </source>
</evidence>
<reference evidence="3 4" key="1">
    <citation type="journal article" date="2015" name="Nature">
        <title>rRNA introns, odd ribosomes, and small enigmatic genomes across a large radiation of phyla.</title>
        <authorList>
            <person name="Brown C.T."/>
            <person name="Hug L.A."/>
            <person name="Thomas B.C."/>
            <person name="Sharon I."/>
            <person name="Castelle C.J."/>
            <person name="Singh A."/>
            <person name="Wilkins M.J."/>
            <person name="Williams K.H."/>
            <person name="Banfield J.F."/>
        </authorList>
    </citation>
    <scope>NUCLEOTIDE SEQUENCE [LARGE SCALE GENOMIC DNA]</scope>
</reference>
<evidence type="ECO:0000259" key="2">
    <source>
        <dbReference type="PROSITE" id="PS50263"/>
    </source>
</evidence>
<sequence>MALKKYRVAASCFEPDLTQTIELHRQALGLHITELLKEQSPDLLVLPEVVIIPDSEKHASCGSESVNGHTVKMVSQIASDFSVNICIPIIEIDNDVLYNTAVYVNRGGKIAGKYRKIVPTTGEVKKGIRPGNVAQKPIDLDGIRVGTAICFDQNFPDLIWNYINSGVDLLVFPSYTYAGRLSQSWAFNCGVPLVCAFPWESVIYDRDGSILAEAGTETSTVRFDFHPRWIACSLNFQSRIYHLDENQNKLKDIMTRYGQKIDVRLMVRDARMMITVVSEEIDIDQIEKEFGLLPLQKYLRESRTSSGNNIL</sequence>
<dbReference type="EMBL" id="LCAU01000039">
    <property type="protein sequence ID" value="KKR95961.1"/>
    <property type="molecule type" value="Genomic_DNA"/>
</dbReference>
<dbReference type="Proteomes" id="UP000034746">
    <property type="component" value="Unassembled WGS sequence"/>
</dbReference>
<dbReference type="Gene3D" id="3.60.110.10">
    <property type="entry name" value="Carbon-nitrogen hydrolase"/>
    <property type="match status" value="1"/>
</dbReference>
<comment type="caution">
    <text evidence="3">The sequence shown here is derived from an EMBL/GenBank/DDBJ whole genome shotgun (WGS) entry which is preliminary data.</text>
</comment>
<dbReference type="SUPFAM" id="SSF56317">
    <property type="entry name" value="Carbon-nitrogen hydrolase"/>
    <property type="match status" value="1"/>
</dbReference>
<dbReference type="CDD" id="cd07197">
    <property type="entry name" value="nitrilase"/>
    <property type="match status" value="1"/>
</dbReference>
<gene>
    <name evidence="3" type="ORF">UU48_C0039G0004</name>
</gene>
<protein>
    <recommendedName>
        <fullName evidence="2">CN hydrolase domain-containing protein</fullName>
    </recommendedName>
</protein>
<accession>A0A0G0V8D0</accession>